<evidence type="ECO:0000259" key="12">
    <source>
        <dbReference type="PROSITE" id="PS50113"/>
    </source>
</evidence>
<dbReference type="AlphaFoldDB" id="A0A1L9QVJ7"/>
<evidence type="ECO:0000256" key="4">
    <source>
        <dbReference type="ARBA" id="ARBA00022679"/>
    </source>
</evidence>
<evidence type="ECO:0000256" key="5">
    <source>
        <dbReference type="ARBA" id="ARBA00022741"/>
    </source>
</evidence>
<keyword evidence="4" id="KW-0808">Transferase</keyword>
<evidence type="ECO:0000256" key="6">
    <source>
        <dbReference type="ARBA" id="ARBA00022777"/>
    </source>
</evidence>
<feature type="transmembrane region" description="Helical" evidence="9">
    <location>
        <begin position="47"/>
        <end position="68"/>
    </location>
</feature>
<evidence type="ECO:0000259" key="11">
    <source>
        <dbReference type="PROSITE" id="PS50112"/>
    </source>
</evidence>
<dbReference type="InterPro" id="IPR003594">
    <property type="entry name" value="HATPase_dom"/>
</dbReference>
<dbReference type="SUPFAM" id="SSF55785">
    <property type="entry name" value="PYP-like sensor domain (PAS domain)"/>
    <property type="match status" value="1"/>
</dbReference>
<evidence type="ECO:0000256" key="8">
    <source>
        <dbReference type="ARBA" id="ARBA00023012"/>
    </source>
</evidence>
<dbReference type="FunFam" id="3.30.565.10:FF:000037">
    <property type="entry name" value="Hybrid sensor histidine kinase/response regulator"/>
    <property type="match status" value="1"/>
</dbReference>
<dbReference type="Gene3D" id="1.10.287.130">
    <property type="match status" value="1"/>
</dbReference>
<evidence type="ECO:0000259" key="10">
    <source>
        <dbReference type="PROSITE" id="PS50109"/>
    </source>
</evidence>
<dbReference type="SUPFAM" id="SSF55874">
    <property type="entry name" value="ATPase domain of HSP90 chaperone/DNA topoisomerase II/histidine kinase"/>
    <property type="match status" value="1"/>
</dbReference>
<dbReference type="STRING" id="1925591.BI308_04780"/>
<reference evidence="13" key="1">
    <citation type="submission" date="2016-10" db="EMBL/GenBank/DDBJ databases">
        <title>CRISPR-Cas defence system in Roseofilum reptotaenium: evidence of a bacteriophage-cyanobacterium arms race in the coral black band disease.</title>
        <authorList>
            <person name="Buerger P."/>
            <person name="Wood-Charlson E.M."/>
            <person name="Weynberg K.D."/>
            <person name="Willis B."/>
            <person name="Van Oppen M.J."/>
        </authorList>
    </citation>
    <scope>NUCLEOTIDE SEQUENCE [LARGE SCALE GENOMIC DNA]</scope>
    <source>
        <strain evidence="13">AO1-A</strain>
    </source>
</reference>
<dbReference type="InterPro" id="IPR036890">
    <property type="entry name" value="HATPase_C_sf"/>
</dbReference>
<dbReference type="CDD" id="cd00130">
    <property type="entry name" value="PAS"/>
    <property type="match status" value="1"/>
</dbReference>
<keyword evidence="7" id="KW-0067">ATP-binding</keyword>
<feature type="transmembrane region" description="Helical" evidence="9">
    <location>
        <begin position="74"/>
        <end position="93"/>
    </location>
</feature>
<protein>
    <recommendedName>
        <fullName evidence="2">histidine kinase</fullName>
        <ecNumber evidence="2">2.7.13.3</ecNumber>
    </recommendedName>
</protein>
<feature type="transmembrane region" description="Helical" evidence="9">
    <location>
        <begin position="188"/>
        <end position="208"/>
    </location>
</feature>
<feature type="domain" description="Histidine kinase" evidence="10">
    <location>
        <begin position="375"/>
        <end position="593"/>
    </location>
</feature>
<keyword evidence="5" id="KW-0547">Nucleotide-binding</keyword>
<comment type="caution">
    <text evidence="13">The sequence shown here is derived from an EMBL/GenBank/DDBJ whole genome shotgun (WGS) entry which is preliminary data.</text>
</comment>
<dbReference type="GO" id="GO:0000155">
    <property type="term" value="F:phosphorelay sensor kinase activity"/>
    <property type="evidence" value="ECO:0007669"/>
    <property type="project" value="InterPro"/>
</dbReference>
<dbReference type="SMART" id="SM00091">
    <property type="entry name" value="PAS"/>
    <property type="match status" value="1"/>
</dbReference>
<evidence type="ECO:0000256" key="9">
    <source>
        <dbReference type="SAM" id="Phobius"/>
    </source>
</evidence>
<dbReference type="CDD" id="cd00082">
    <property type="entry name" value="HisKA"/>
    <property type="match status" value="1"/>
</dbReference>
<dbReference type="InterPro" id="IPR000014">
    <property type="entry name" value="PAS"/>
</dbReference>
<dbReference type="EC" id="2.7.13.3" evidence="2"/>
<proteinExistence type="predicted"/>
<dbReference type="InterPro" id="IPR035965">
    <property type="entry name" value="PAS-like_dom_sf"/>
</dbReference>
<evidence type="ECO:0000313" key="14">
    <source>
        <dbReference type="Proteomes" id="UP000183940"/>
    </source>
</evidence>
<dbReference type="InterPro" id="IPR000700">
    <property type="entry name" value="PAS-assoc_C"/>
</dbReference>
<dbReference type="InterPro" id="IPR050736">
    <property type="entry name" value="Sensor_HK_Regulatory"/>
</dbReference>
<evidence type="ECO:0000256" key="7">
    <source>
        <dbReference type="ARBA" id="ARBA00022840"/>
    </source>
</evidence>
<evidence type="ECO:0000256" key="2">
    <source>
        <dbReference type="ARBA" id="ARBA00012438"/>
    </source>
</evidence>
<keyword evidence="3" id="KW-0597">Phosphoprotein</keyword>
<dbReference type="Proteomes" id="UP000183940">
    <property type="component" value="Unassembled WGS sequence"/>
</dbReference>
<keyword evidence="9" id="KW-1133">Transmembrane helix</keyword>
<feature type="domain" description="PAS" evidence="11">
    <location>
        <begin position="232"/>
        <end position="300"/>
    </location>
</feature>
<dbReference type="PROSITE" id="PS50109">
    <property type="entry name" value="HIS_KIN"/>
    <property type="match status" value="1"/>
</dbReference>
<dbReference type="InterPro" id="IPR003661">
    <property type="entry name" value="HisK_dim/P_dom"/>
</dbReference>
<sequence length="593" mass="68638">MIPNLSHCLRSLTPLKPFWGLVNPPGCEGLSHYQQWQQRFMKVRLQLALWIALGFIFSVITLNGMRFWRLEEPLWDYQLGTQVAIALSLLTSLRLLPLASTHRHLNVLFLLFSWSLTLFPLVSNTVNPASEIDFSGLIITFFTQATLISVRWRLHLFAQGVMVGFYALFYSMEHEASFFSVLDSSLQVPMVLILFWVCLICDFSVYLYERLQQSEFKSRRQLEMAYQDLEKAERQYRSIFENAIEGIFQSSPEGQYLSVNPSLAHIYGYDSPEELTNLTDISQMYVDPHRRQEFMELIREQGQVIGFESQIYRRDRQIIWICENARVITNHRGEIIAYEGTVEDITRRKSMEEDMRKNWEREKELNQLKSRFIAMASHEFRTPLTRILASAEALEHYQSQWDSSKQLKYLQRIQITVNHLNCLLNNILIMGRSDSDKLPINPHKVDLYQLCQNLIEETSSCLTPKHHLKFLTDGTPEPLEVYLDESLLRQILENLLSNAIKYSPHGGEIKLRIEYNTDKVCFQIQDSGIGIPEEDLGYLFQSFHRGHNVGNLPGTGLGLAIVKKAVDLQQGEITVESSPDQGSLFSVTLPLYH</sequence>
<name>A0A1L9QVJ7_9CYAN</name>
<dbReference type="InterPro" id="IPR036097">
    <property type="entry name" value="HisK_dim/P_sf"/>
</dbReference>
<dbReference type="SMART" id="SM00387">
    <property type="entry name" value="HATPase_c"/>
    <property type="match status" value="1"/>
</dbReference>
<dbReference type="PANTHER" id="PTHR43711:SF26">
    <property type="entry name" value="SENSOR HISTIDINE KINASE RCSC"/>
    <property type="match status" value="1"/>
</dbReference>
<keyword evidence="9" id="KW-0472">Membrane</keyword>
<dbReference type="SUPFAM" id="SSF47384">
    <property type="entry name" value="Homodimeric domain of signal transducing histidine kinase"/>
    <property type="match status" value="1"/>
</dbReference>
<keyword evidence="6" id="KW-0418">Kinase</keyword>
<keyword evidence="9" id="KW-0812">Transmembrane</keyword>
<dbReference type="PANTHER" id="PTHR43711">
    <property type="entry name" value="TWO-COMPONENT HISTIDINE KINASE"/>
    <property type="match status" value="1"/>
</dbReference>
<evidence type="ECO:0000256" key="3">
    <source>
        <dbReference type="ARBA" id="ARBA00022553"/>
    </source>
</evidence>
<dbReference type="GO" id="GO:0005524">
    <property type="term" value="F:ATP binding"/>
    <property type="evidence" value="ECO:0007669"/>
    <property type="project" value="UniProtKB-KW"/>
</dbReference>
<feature type="transmembrane region" description="Helical" evidence="9">
    <location>
        <begin position="134"/>
        <end position="154"/>
    </location>
</feature>
<dbReference type="EMBL" id="MLAW01000005">
    <property type="protein sequence ID" value="OJJ26693.1"/>
    <property type="molecule type" value="Genomic_DNA"/>
</dbReference>
<gene>
    <name evidence="13" type="ORF">BI308_04780</name>
</gene>
<accession>A0A1L9QVJ7</accession>
<feature type="domain" description="PAC" evidence="12">
    <location>
        <begin position="305"/>
        <end position="357"/>
    </location>
</feature>
<dbReference type="CDD" id="cd00075">
    <property type="entry name" value="HATPase"/>
    <property type="match status" value="1"/>
</dbReference>
<evidence type="ECO:0000313" key="13">
    <source>
        <dbReference type="EMBL" id="OJJ26693.1"/>
    </source>
</evidence>
<keyword evidence="8" id="KW-0902">Two-component regulatory system</keyword>
<dbReference type="Gene3D" id="3.30.565.10">
    <property type="entry name" value="Histidine kinase-like ATPase, C-terminal domain"/>
    <property type="match status" value="1"/>
</dbReference>
<dbReference type="PRINTS" id="PR00344">
    <property type="entry name" value="BCTRLSENSOR"/>
</dbReference>
<dbReference type="SMART" id="SM00388">
    <property type="entry name" value="HisKA"/>
    <property type="match status" value="1"/>
</dbReference>
<comment type="catalytic activity">
    <reaction evidence="1">
        <text>ATP + protein L-histidine = ADP + protein N-phospho-L-histidine.</text>
        <dbReference type="EC" id="2.7.13.3"/>
    </reaction>
</comment>
<dbReference type="Gene3D" id="3.30.450.20">
    <property type="entry name" value="PAS domain"/>
    <property type="match status" value="1"/>
</dbReference>
<dbReference type="NCBIfam" id="TIGR00229">
    <property type="entry name" value="sensory_box"/>
    <property type="match status" value="1"/>
</dbReference>
<dbReference type="InterPro" id="IPR005467">
    <property type="entry name" value="His_kinase_dom"/>
</dbReference>
<evidence type="ECO:0000256" key="1">
    <source>
        <dbReference type="ARBA" id="ARBA00000085"/>
    </source>
</evidence>
<dbReference type="Pfam" id="PF00512">
    <property type="entry name" value="HisKA"/>
    <property type="match status" value="1"/>
</dbReference>
<feature type="transmembrane region" description="Helical" evidence="9">
    <location>
        <begin position="105"/>
        <end position="122"/>
    </location>
</feature>
<keyword evidence="14" id="KW-1185">Reference proteome</keyword>
<organism evidence="13 14">
    <name type="scientific">Roseofilum reptotaenium AO1-A</name>
    <dbReference type="NCBI Taxonomy" id="1925591"/>
    <lineage>
        <taxon>Bacteria</taxon>
        <taxon>Bacillati</taxon>
        <taxon>Cyanobacteriota</taxon>
        <taxon>Cyanophyceae</taxon>
        <taxon>Desertifilales</taxon>
        <taxon>Desertifilaceae</taxon>
        <taxon>Roseofilum</taxon>
    </lineage>
</organism>
<dbReference type="Pfam" id="PF13426">
    <property type="entry name" value="PAS_9"/>
    <property type="match status" value="1"/>
</dbReference>
<dbReference type="InterPro" id="IPR004358">
    <property type="entry name" value="Sig_transdc_His_kin-like_C"/>
</dbReference>
<dbReference type="PROSITE" id="PS50112">
    <property type="entry name" value="PAS"/>
    <property type="match status" value="1"/>
</dbReference>
<dbReference type="PROSITE" id="PS50113">
    <property type="entry name" value="PAC"/>
    <property type="match status" value="1"/>
</dbReference>
<dbReference type="Pfam" id="PF02518">
    <property type="entry name" value="HATPase_c"/>
    <property type="match status" value="1"/>
</dbReference>